<dbReference type="EC" id="2.7.7.13" evidence="2"/>
<organism evidence="10 11">
    <name type="scientific">Candidatus Barnesiella excrementipullorum</name>
    <dbReference type="NCBI Taxonomy" id="2838479"/>
    <lineage>
        <taxon>Bacteria</taxon>
        <taxon>Pseudomonadati</taxon>
        <taxon>Bacteroidota</taxon>
        <taxon>Bacteroidia</taxon>
        <taxon>Bacteroidales</taxon>
        <taxon>Barnesiellaceae</taxon>
        <taxon>Barnesiella</taxon>
    </lineage>
</organism>
<dbReference type="InterPro" id="IPR049577">
    <property type="entry name" value="GMPP_N"/>
</dbReference>
<dbReference type="PANTHER" id="PTHR46390:SF1">
    <property type="entry name" value="MANNOSE-1-PHOSPHATE GUANYLYLTRANSFERASE"/>
    <property type="match status" value="1"/>
</dbReference>
<keyword evidence="6" id="KW-0342">GTP-binding</keyword>
<sequence>MENRYCVIMSGGIGRRFWPFSRTSCPKQFLDFFGSGRTLLQMTYDRLSRIIPTDHIFIVTNEAYAALTHEQLPEVAEERILLESHRRNTAPCIAWATYHIKAIDPDAVVLVAPSDHLILREDEFRRCIDEGFEFVARHDKLLTLGITPNRPETGYGYIQVGEPYEKEICSVKTFVEKPNYEMACVLLESGEFYWNSGMFLWSVSSITRALERYLPNVSSLFEQISDRMCTPDEKAAVDEAYNLCPVISIDFGVMEKADNVCVMCADFGWSDIGTWGGLYDVSPKNAEGNVTQNCKTLMYDSRNNLVAVKGDRLVVIDGLSDFLVAEADDVLLICPKDNEQRIRQFVTDARVKFDDKYI</sequence>
<evidence type="ECO:0000259" key="9">
    <source>
        <dbReference type="Pfam" id="PF22640"/>
    </source>
</evidence>
<evidence type="ECO:0000259" key="8">
    <source>
        <dbReference type="Pfam" id="PF00483"/>
    </source>
</evidence>
<dbReference type="InterPro" id="IPR054566">
    <property type="entry name" value="ManC/GMP-like_b-helix"/>
</dbReference>
<dbReference type="GO" id="GO:0004475">
    <property type="term" value="F:mannose-1-phosphate guanylyltransferase (GTP) activity"/>
    <property type="evidence" value="ECO:0007669"/>
    <property type="project" value="UniProtKB-EC"/>
</dbReference>
<dbReference type="SUPFAM" id="SSF159283">
    <property type="entry name" value="Guanosine diphospho-D-mannose pyrophosphorylase/mannose-6-phosphate isomerase linker domain"/>
    <property type="match status" value="1"/>
</dbReference>
<feature type="domain" description="MannoseP isomerase/GMP-like beta-helix" evidence="9">
    <location>
        <begin position="300"/>
        <end position="346"/>
    </location>
</feature>
<evidence type="ECO:0000256" key="2">
    <source>
        <dbReference type="ARBA" id="ARBA00012387"/>
    </source>
</evidence>
<comment type="similarity">
    <text evidence="1">Belongs to the mannose-6-phosphate isomerase type 2 family.</text>
</comment>
<keyword evidence="4 10" id="KW-0548">Nucleotidyltransferase</keyword>
<reference evidence="10" key="1">
    <citation type="journal article" date="2021" name="PeerJ">
        <title>Extensive microbial diversity within the chicken gut microbiome revealed by metagenomics and culture.</title>
        <authorList>
            <person name="Gilroy R."/>
            <person name="Ravi A."/>
            <person name="Getino M."/>
            <person name="Pursley I."/>
            <person name="Horton D.L."/>
            <person name="Alikhan N.F."/>
            <person name="Baker D."/>
            <person name="Gharbi K."/>
            <person name="Hall N."/>
            <person name="Watson M."/>
            <person name="Adriaenssens E.M."/>
            <person name="Foster-Nyarko E."/>
            <person name="Jarju S."/>
            <person name="Secka A."/>
            <person name="Antonio M."/>
            <person name="Oren A."/>
            <person name="Chaudhuri R.R."/>
            <person name="La Ragione R."/>
            <person name="Hildebrand F."/>
            <person name="Pallen M.J."/>
        </authorList>
    </citation>
    <scope>NUCLEOTIDE SEQUENCE</scope>
    <source>
        <strain evidence="10">ChiHjej12B11-16260</strain>
    </source>
</reference>
<keyword evidence="3" id="KW-0808">Transferase</keyword>
<protein>
    <recommendedName>
        <fullName evidence="2">mannose-1-phosphate guanylyltransferase</fullName>
        <ecNumber evidence="2">2.7.7.13</ecNumber>
    </recommendedName>
</protein>
<dbReference type="Gene3D" id="3.90.550.10">
    <property type="entry name" value="Spore Coat Polysaccharide Biosynthesis Protein SpsA, Chain A"/>
    <property type="match status" value="1"/>
</dbReference>
<dbReference type="AlphaFoldDB" id="A0A9D1VQP6"/>
<dbReference type="Pfam" id="PF00483">
    <property type="entry name" value="NTP_transferase"/>
    <property type="match status" value="1"/>
</dbReference>
<evidence type="ECO:0000256" key="1">
    <source>
        <dbReference type="ARBA" id="ARBA00006115"/>
    </source>
</evidence>
<dbReference type="GO" id="GO:0005525">
    <property type="term" value="F:GTP binding"/>
    <property type="evidence" value="ECO:0007669"/>
    <property type="project" value="UniProtKB-KW"/>
</dbReference>
<dbReference type="Pfam" id="PF22640">
    <property type="entry name" value="ManC_GMP_beta-helix"/>
    <property type="match status" value="1"/>
</dbReference>
<evidence type="ECO:0000256" key="7">
    <source>
        <dbReference type="ARBA" id="ARBA00047343"/>
    </source>
</evidence>
<keyword evidence="5" id="KW-0547">Nucleotide-binding</keyword>
<dbReference type="PANTHER" id="PTHR46390">
    <property type="entry name" value="MANNOSE-1-PHOSPHATE GUANYLYLTRANSFERASE"/>
    <property type="match status" value="1"/>
</dbReference>
<dbReference type="CDD" id="cd02509">
    <property type="entry name" value="GDP-M1P_Guanylyltransferase"/>
    <property type="match status" value="1"/>
</dbReference>
<reference evidence="10" key="2">
    <citation type="submission" date="2021-04" db="EMBL/GenBank/DDBJ databases">
        <authorList>
            <person name="Gilroy R."/>
        </authorList>
    </citation>
    <scope>NUCLEOTIDE SEQUENCE</scope>
    <source>
        <strain evidence="10">ChiHjej12B11-16260</strain>
    </source>
</reference>
<evidence type="ECO:0000256" key="4">
    <source>
        <dbReference type="ARBA" id="ARBA00022695"/>
    </source>
</evidence>
<evidence type="ECO:0000256" key="6">
    <source>
        <dbReference type="ARBA" id="ARBA00023134"/>
    </source>
</evidence>
<dbReference type="EMBL" id="DXFB01000096">
    <property type="protein sequence ID" value="HIX45284.1"/>
    <property type="molecule type" value="Genomic_DNA"/>
</dbReference>
<evidence type="ECO:0000256" key="3">
    <source>
        <dbReference type="ARBA" id="ARBA00022679"/>
    </source>
</evidence>
<dbReference type="SUPFAM" id="SSF53448">
    <property type="entry name" value="Nucleotide-diphospho-sugar transferases"/>
    <property type="match status" value="1"/>
</dbReference>
<dbReference type="InterPro" id="IPR051161">
    <property type="entry name" value="Mannose-6P_isomerase_type2"/>
</dbReference>
<dbReference type="InterPro" id="IPR005835">
    <property type="entry name" value="NTP_transferase_dom"/>
</dbReference>
<gene>
    <name evidence="10" type="ORF">H9982_03590</name>
</gene>
<dbReference type="Proteomes" id="UP000824246">
    <property type="component" value="Unassembled WGS sequence"/>
</dbReference>
<name>A0A9D1VQP6_9BACT</name>
<evidence type="ECO:0000313" key="11">
    <source>
        <dbReference type="Proteomes" id="UP000824246"/>
    </source>
</evidence>
<feature type="domain" description="Nucleotidyl transferase" evidence="8">
    <location>
        <begin position="7"/>
        <end position="285"/>
    </location>
</feature>
<dbReference type="GO" id="GO:0009298">
    <property type="term" value="P:GDP-mannose biosynthetic process"/>
    <property type="evidence" value="ECO:0007669"/>
    <property type="project" value="TreeGrafter"/>
</dbReference>
<comment type="caution">
    <text evidence="10">The sequence shown here is derived from an EMBL/GenBank/DDBJ whole genome shotgun (WGS) entry which is preliminary data.</text>
</comment>
<accession>A0A9D1VQP6</accession>
<proteinExistence type="inferred from homology"/>
<comment type="catalytic activity">
    <reaction evidence="7">
        <text>alpha-D-mannose 1-phosphate + GTP + H(+) = GDP-alpha-D-mannose + diphosphate</text>
        <dbReference type="Rhea" id="RHEA:15229"/>
        <dbReference type="ChEBI" id="CHEBI:15378"/>
        <dbReference type="ChEBI" id="CHEBI:33019"/>
        <dbReference type="ChEBI" id="CHEBI:37565"/>
        <dbReference type="ChEBI" id="CHEBI:57527"/>
        <dbReference type="ChEBI" id="CHEBI:58409"/>
        <dbReference type="EC" id="2.7.7.13"/>
    </reaction>
</comment>
<evidence type="ECO:0000313" key="10">
    <source>
        <dbReference type="EMBL" id="HIX45284.1"/>
    </source>
</evidence>
<evidence type="ECO:0000256" key="5">
    <source>
        <dbReference type="ARBA" id="ARBA00022741"/>
    </source>
</evidence>
<dbReference type="InterPro" id="IPR029044">
    <property type="entry name" value="Nucleotide-diphossugar_trans"/>
</dbReference>
<dbReference type="FunFam" id="3.90.550.10:FF:000046">
    <property type="entry name" value="Mannose-1-phosphate guanylyltransferase (GDP)"/>
    <property type="match status" value="1"/>
</dbReference>